<organism evidence="3 4">
    <name type="scientific">Mesorhizobium liriopis</name>
    <dbReference type="NCBI Taxonomy" id="2953882"/>
    <lineage>
        <taxon>Bacteria</taxon>
        <taxon>Pseudomonadati</taxon>
        <taxon>Pseudomonadota</taxon>
        <taxon>Alphaproteobacteria</taxon>
        <taxon>Hyphomicrobiales</taxon>
        <taxon>Phyllobacteriaceae</taxon>
        <taxon>Mesorhizobium</taxon>
    </lineage>
</organism>
<dbReference type="InterPro" id="IPR028087">
    <property type="entry name" value="Tad_N"/>
</dbReference>
<protein>
    <submittedName>
        <fullName evidence="3">Pilus assembly protein TadG-related protein</fullName>
    </submittedName>
</protein>
<dbReference type="InterPro" id="IPR018705">
    <property type="entry name" value="DUF2134_membrane"/>
</dbReference>
<dbReference type="Pfam" id="PF13400">
    <property type="entry name" value="Tad"/>
    <property type="match status" value="1"/>
</dbReference>
<sequence length="559" mass="57486">MPTRNTLRRFVRDRSGNIAMMGALLLPPAMVLTAIAIDQGALYREKRMLQGVTDLAALAASSQPDAGSGLALETVRRNGIAARLGTVSASSLDVEATISVQPGRYEPQAGTQVGERFVAGATPSNAAQVTLRRPGTLHFGTALITPPTIETQAIARTTNGAAVTIGSRLARLEGGIANQVLSSLLDTELSLKLMDYRALADAKVDLLPFLAGVGTELGIKAGSYRSILEAEASPGIIAAALSRLPPTSAAAATVLRKLAGASRAGSFPLAKLVQLDSSLAGLPVGASHFQLQANALQIVQAAAQLANGDRIAAVDLGTALPGILQATLSLAVGEPPQAVFSVSEKGATIRTAQTRLLLDIKLLGPGGPLGASIHLPLYVEIAYGEATLTDLACRAARREPTRVDLTARPGIAELRIAATDLKSLNRWSRPPSFGPAKLVMLPAVEATGSARVVSDGSATPLSFSQTEIDARAVKTVSTRTPTASLTASLLKNTEIEVKVLGLGLPLGGALKPLLASTLEQASAPVDALLMGVLDAVGLSLGEADIAYHGGSCGRAVIVR</sequence>
<dbReference type="EMBL" id="JAMXQS010000001">
    <property type="protein sequence ID" value="MCO6048591.1"/>
    <property type="molecule type" value="Genomic_DNA"/>
</dbReference>
<evidence type="ECO:0000313" key="4">
    <source>
        <dbReference type="Proteomes" id="UP001205906"/>
    </source>
</evidence>
<evidence type="ECO:0000313" key="3">
    <source>
        <dbReference type="EMBL" id="MCO6048591.1"/>
    </source>
</evidence>
<dbReference type="RefSeq" id="WP_252815467.1">
    <property type="nucleotide sequence ID" value="NZ_JAMXQS010000001.1"/>
</dbReference>
<reference evidence="3 4" key="1">
    <citation type="submission" date="2022-06" db="EMBL/GenBank/DDBJ databases">
        <title>Mesorhizobium sp. strain RP14 Genome sequencing and assembly.</title>
        <authorList>
            <person name="Kim I."/>
        </authorList>
    </citation>
    <scope>NUCLEOTIDE SEQUENCE [LARGE SCALE GENOMIC DNA]</scope>
    <source>
        <strain evidence="4">RP14(2022)</strain>
    </source>
</reference>
<proteinExistence type="predicted"/>
<accession>A0ABT1C3M7</accession>
<evidence type="ECO:0000259" key="1">
    <source>
        <dbReference type="Pfam" id="PF09977"/>
    </source>
</evidence>
<feature type="domain" description="Putative Flp pilus-assembly TadG-like N-terminal" evidence="2">
    <location>
        <begin position="16"/>
        <end position="60"/>
    </location>
</feature>
<feature type="domain" description="DUF2134" evidence="1">
    <location>
        <begin position="64"/>
        <end position="155"/>
    </location>
</feature>
<evidence type="ECO:0000259" key="2">
    <source>
        <dbReference type="Pfam" id="PF13400"/>
    </source>
</evidence>
<dbReference type="Pfam" id="PF09977">
    <property type="entry name" value="Tad_C"/>
    <property type="match status" value="1"/>
</dbReference>
<comment type="caution">
    <text evidence="3">The sequence shown here is derived from an EMBL/GenBank/DDBJ whole genome shotgun (WGS) entry which is preliminary data.</text>
</comment>
<gene>
    <name evidence="3" type="ORF">NGM99_02145</name>
</gene>
<dbReference type="Proteomes" id="UP001205906">
    <property type="component" value="Unassembled WGS sequence"/>
</dbReference>
<name>A0ABT1C3M7_9HYPH</name>
<keyword evidence="4" id="KW-1185">Reference proteome</keyword>